<keyword evidence="3" id="KW-1185">Reference proteome</keyword>
<feature type="transmembrane region" description="Helical" evidence="1">
    <location>
        <begin position="39"/>
        <end position="56"/>
    </location>
</feature>
<dbReference type="EMBL" id="QUMO01000006">
    <property type="protein sequence ID" value="REF83231.1"/>
    <property type="molecule type" value="Genomic_DNA"/>
</dbReference>
<reference evidence="2 3" key="1">
    <citation type="submission" date="2018-08" db="EMBL/GenBank/DDBJ databases">
        <title>Genomic Encyclopedia of Type Strains, Phase IV (KMG-IV): sequencing the most valuable type-strain genomes for metagenomic binning, comparative biology and taxonomic classification.</title>
        <authorList>
            <person name="Goeker M."/>
        </authorList>
    </citation>
    <scope>NUCLEOTIDE SEQUENCE [LARGE SCALE GENOMIC DNA]</scope>
    <source>
        <strain evidence="2 3">BW863</strain>
    </source>
</reference>
<keyword evidence="1" id="KW-0472">Membrane</keyword>
<accession>A0A3D9YMV8</accession>
<organism evidence="2 3">
    <name type="scientific">Methylovirgula ligni</name>
    <dbReference type="NCBI Taxonomy" id="569860"/>
    <lineage>
        <taxon>Bacteria</taxon>
        <taxon>Pseudomonadati</taxon>
        <taxon>Pseudomonadota</taxon>
        <taxon>Alphaproteobacteria</taxon>
        <taxon>Hyphomicrobiales</taxon>
        <taxon>Beijerinckiaceae</taxon>
        <taxon>Methylovirgula</taxon>
    </lineage>
</organism>
<gene>
    <name evidence="2" type="ORF">DES32_3147</name>
</gene>
<proteinExistence type="predicted"/>
<name>A0A3D9YMV8_9HYPH</name>
<dbReference type="RefSeq" id="WP_115837743.1">
    <property type="nucleotide sequence ID" value="NZ_CP025086.1"/>
</dbReference>
<evidence type="ECO:0000313" key="2">
    <source>
        <dbReference type="EMBL" id="REF83231.1"/>
    </source>
</evidence>
<dbReference type="Proteomes" id="UP000256900">
    <property type="component" value="Unassembled WGS sequence"/>
</dbReference>
<evidence type="ECO:0000256" key="1">
    <source>
        <dbReference type="SAM" id="Phobius"/>
    </source>
</evidence>
<keyword evidence="1" id="KW-0812">Transmembrane</keyword>
<keyword evidence="1" id="KW-1133">Transmembrane helix</keyword>
<comment type="caution">
    <text evidence="2">The sequence shown here is derived from an EMBL/GenBank/DDBJ whole genome shotgun (WGS) entry which is preliminary data.</text>
</comment>
<dbReference type="AlphaFoldDB" id="A0A3D9YMV8"/>
<sequence>MVAELAFAGIPAGHAQQQTAWPHDSGVGDAGLIYPDLTGPEIFIILAIVVALFALVPSKKK</sequence>
<evidence type="ECO:0000313" key="3">
    <source>
        <dbReference type="Proteomes" id="UP000256900"/>
    </source>
</evidence>
<protein>
    <submittedName>
        <fullName evidence="2">Uncharacterized protein</fullName>
    </submittedName>
</protein>